<proteinExistence type="predicted"/>
<dbReference type="EMBL" id="MVHR01000074">
    <property type="protein sequence ID" value="ORA66591.1"/>
    <property type="molecule type" value="Genomic_DNA"/>
</dbReference>
<dbReference type="AlphaFoldDB" id="A0A1X0D2H1"/>
<name>A0A1X0D2H1_MYCHE</name>
<sequence length="425" mass="42986">MQQLAALRPLVAAGVAAMSASMIALTPTAATDLTPDLQHGVAAVEQHAVELTDTVANPIQTWITTFEAAGINIQSLIAQYAQHPFPVAQQVAANFLQYGMQYVNPYTLASKAATNFYLGTAKSSFVPGLQSAIISATQGNITGAVTDLYDAFYGTPIVSILHPLQTIPSIFNPITQNLANASKYLTVTALTNVGSVATIDIPTYAFNTVLGTSLQNVYNSFAAGDPVGGLINTIDIPGAVTNAFLNGLLRPDGTYVSGVLSDGGANVINGLVGVIGITSTQGLAKQIVAPNAQNIMAGGSLSYALGQLLNLVTTGFPTPQTIVDNAVNLLQYLFANPGAAAAAVNVGNLAALAPAASALPGLSAGVLKAFDPAAVTNIAASLGPSLAAEVAGSLGSSLGANLAGSLATTLSVDLSKMALHILSAL</sequence>
<dbReference type="OrthoDB" id="4685444at2"/>
<evidence type="ECO:0000313" key="1">
    <source>
        <dbReference type="EMBL" id="ORA66591.1"/>
    </source>
</evidence>
<comment type="caution">
    <text evidence="1">The sequence shown here is derived from an EMBL/GenBank/DDBJ whole genome shotgun (WGS) entry which is preliminary data.</text>
</comment>
<accession>A0A1X0D2H1</accession>
<organism evidence="1 2">
    <name type="scientific">Mycobacterium heidelbergense</name>
    <dbReference type="NCBI Taxonomy" id="53376"/>
    <lineage>
        <taxon>Bacteria</taxon>
        <taxon>Bacillati</taxon>
        <taxon>Actinomycetota</taxon>
        <taxon>Actinomycetes</taxon>
        <taxon>Mycobacteriales</taxon>
        <taxon>Mycobacteriaceae</taxon>
        <taxon>Mycobacterium</taxon>
        <taxon>Mycobacterium simiae complex</taxon>
    </lineage>
</organism>
<dbReference type="STRING" id="53376.BST25_23130"/>
<dbReference type="Proteomes" id="UP000192566">
    <property type="component" value="Unassembled WGS sequence"/>
</dbReference>
<gene>
    <name evidence="1" type="ORF">BST25_23130</name>
</gene>
<evidence type="ECO:0000313" key="2">
    <source>
        <dbReference type="Proteomes" id="UP000192566"/>
    </source>
</evidence>
<keyword evidence="2" id="KW-1185">Reference proteome</keyword>
<reference evidence="1 2" key="1">
    <citation type="submission" date="2017-02" db="EMBL/GenBank/DDBJ databases">
        <title>The new phylogeny of genus Mycobacterium.</title>
        <authorList>
            <person name="Tortoli E."/>
            <person name="Trovato A."/>
            <person name="Cirillo D.M."/>
        </authorList>
    </citation>
    <scope>NUCLEOTIDE SEQUENCE [LARGE SCALE GENOMIC DNA]</scope>
    <source>
        <strain evidence="1 2">DSM 44471</strain>
    </source>
</reference>
<dbReference type="RefSeq" id="WP_083077634.1">
    <property type="nucleotide sequence ID" value="NZ_AP022615.1"/>
</dbReference>
<protein>
    <submittedName>
        <fullName evidence="1">Uncharacterized protein</fullName>
    </submittedName>
</protein>